<evidence type="ECO:0008006" key="4">
    <source>
        <dbReference type="Google" id="ProtNLM"/>
    </source>
</evidence>
<dbReference type="AlphaFoldDB" id="A0AA91IPU5"/>
<protein>
    <recommendedName>
        <fullName evidence="4">Phage tail assembly protein</fullName>
    </recommendedName>
</protein>
<feature type="compositionally biased region" description="Low complexity" evidence="1">
    <location>
        <begin position="108"/>
        <end position="124"/>
    </location>
</feature>
<comment type="caution">
    <text evidence="2">The sequence shown here is derived from an EMBL/GenBank/DDBJ whole genome shotgun (WGS) entry which is preliminary data.</text>
</comment>
<sequence>MMMDSGILLHGVEANGKVHFDFTVRLPVIRDTVEALELTAETKGTTDGAAANIFYRVAIIARVLGSLGDLSQDDITAELLLDQLTDDDFDLIDAQISALKKKRMDLRPTSPDTASPSSPSESTA</sequence>
<dbReference type="RefSeq" id="WP_237087808.1">
    <property type="nucleotide sequence ID" value="NZ_LXEX01000031.1"/>
</dbReference>
<gene>
    <name evidence="2" type="ORF">M993_02279</name>
</gene>
<dbReference type="Proteomes" id="UP000078431">
    <property type="component" value="Unassembled WGS sequence"/>
</dbReference>
<evidence type="ECO:0000256" key="1">
    <source>
        <dbReference type="SAM" id="MobiDB-lite"/>
    </source>
</evidence>
<evidence type="ECO:0000313" key="2">
    <source>
        <dbReference type="EMBL" id="OAT58976.1"/>
    </source>
</evidence>
<evidence type="ECO:0000313" key="3">
    <source>
        <dbReference type="Proteomes" id="UP000078431"/>
    </source>
</evidence>
<feature type="region of interest" description="Disordered" evidence="1">
    <location>
        <begin position="103"/>
        <end position="124"/>
    </location>
</feature>
<name>A0AA91IPU5_9GAMM</name>
<dbReference type="EMBL" id="LXEX01000031">
    <property type="protein sequence ID" value="OAT58976.1"/>
    <property type="molecule type" value="Genomic_DNA"/>
</dbReference>
<proteinExistence type="predicted"/>
<organism evidence="2 3">
    <name type="scientific">Obesumbacterium proteus ATCC 12841</name>
    <dbReference type="NCBI Taxonomy" id="1354268"/>
    <lineage>
        <taxon>Bacteria</taxon>
        <taxon>Pseudomonadati</taxon>
        <taxon>Pseudomonadota</taxon>
        <taxon>Gammaproteobacteria</taxon>
        <taxon>Enterobacterales</taxon>
        <taxon>Hafniaceae</taxon>
        <taxon>Obesumbacterium</taxon>
    </lineage>
</organism>
<reference evidence="2 3" key="1">
    <citation type="submission" date="2016-04" db="EMBL/GenBank/DDBJ databases">
        <title>ATOL: Assembling a taxonomically balanced genome-scale reconstruction of the evolutionary history of the Enterobacteriaceae.</title>
        <authorList>
            <person name="Plunkett G.III."/>
            <person name="Neeno-Eckwall E.C."/>
            <person name="Glasner J.D."/>
            <person name="Perna N.T."/>
        </authorList>
    </citation>
    <scope>NUCLEOTIDE SEQUENCE [LARGE SCALE GENOMIC DNA]</scope>
    <source>
        <strain evidence="2 3">ATCC 12841</strain>
    </source>
</reference>
<keyword evidence="3" id="KW-1185">Reference proteome</keyword>
<accession>A0AA91IPU5</accession>